<feature type="compositionally biased region" description="Polar residues" evidence="8">
    <location>
        <begin position="200"/>
        <end position="210"/>
    </location>
</feature>
<dbReference type="PANTHER" id="PTHR46714">
    <property type="entry name" value="TRANSCRIPTIONAL ACTIVATOR HAC1"/>
    <property type="match status" value="1"/>
</dbReference>
<evidence type="ECO:0000313" key="11">
    <source>
        <dbReference type="Proteomes" id="UP000195602"/>
    </source>
</evidence>
<accession>A0AA91Q419</accession>
<name>A0AA91Q419_CLALS</name>
<dbReference type="GO" id="GO:0045944">
    <property type="term" value="P:positive regulation of transcription by RNA polymerase II"/>
    <property type="evidence" value="ECO:0007669"/>
    <property type="project" value="InterPro"/>
</dbReference>
<feature type="compositionally biased region" description="Polar residues" evidence="8">
    <location>
        <begin position="1"/>
        <end position="11"/>
    </location>
</feature>
<reference evidence="10 11" key="1">
    <citation type="submission" date="2017-04" db="EMBL/GenBank/DDBJ databases">
        <title>Draft genome of the yeast Clavispora lusitaniae type strain CBS 6936.</title>
        <authorList>
            <person name="Durrens P."/>
            <person name="Klopp C."/>
            <person name="Biteau N."/>
            <person name="Fitton-Ouhabi V."/>
            <person name="Dementhon K."/>
            <person name="Accoceberry I."/>
            <person name="Sherman D.J."/>
            <person name="Noel T."/>
        </authorList>
    </citation>
    <scope>NUCLEOTIDE SEQUENCE [LARGE SCALE GENOMIC DNA]</scope>
    <source>
        <strain evidence="10 11">CBS 6936</strain>
    </source>
</reference>
<evidence type="ECO:0000256" key="4">
    <source>
        <dbReference type="ARBA" id="ARBA00023125"/>
    </source>
</evidence>
<dbReference type="PANTHER" id="PTHR46714:SF6">
    <property type="entry name" value="TRANSCRIPTIONAL ACTIVATOR HAC1"/>
    <property type="match status" value="1"/>
</dbReference>
<evidence type="ECO:0000256" key="6">
    <source>
        <dbReference type="ARBA" id="ARBA00023230"/>
    </source>
</evidence>
<dbReference type="OMA" id="IHANMSS"/>
<feature type="domain" description="BZIP" evidence="9">
    <location>
        <begin position="26"/>
        <end position="77"/>
    </location>
</feature>
<dbReference type="InterPro" id="IPR004827">
    <property type="entry name" value="bZIP"/>
</dbReference>
<feature type="region of interest" description="Disordered" evidence="8">
    <location>
        <begin position="113"/>
        <end position="142"/>
    </location>
</feature>
<feature type="region of interest" description="Disordered" evidence="8">
    <location>
        <begin position="192"/>
        <end position="226"/>
    </location>
</feature>
<keyword evidence="7" id="KW-0539">Nucleus</keyword>
<keyword evidence="3" id="KW-0805">Transcription regulation</keyword>
<dbReference type="KEGG" id="clus:A9F13_01g04191"/>
<gene>
    <name evidence="10" type="ORF">A9F13_01g04191</name>
</gene>
<evidence type="ECO:0000256" key="5">
    <source>
        <dbReference type="ARBA" id="ARBA00023163"/>
    </source>
</evidence>
<evidence type="ECO:0000256" key="7">
    <source>
        <dbReference type="ARBA" id="ARBA00023242"/>
    </source>
</evidence>
<dbReference type="GO" id="GO:0006986">
    <property type="term" value="P:response to unfolded protein"/>
    <property type="evidence" value="ECO:0007669"/>
    <property type="project" value="UniProtKB-KW"/>
</dbReference>
<dbReference type="PROSITE" id="PS50217">
    <property type="entry name" value="BZIP"/>
    <property type="match status" value="1"/>
</dbReference>
<evidence type="ECO:0000256" key="2">
    <source>
        <dbReference type="ARBA" id="ARBA00007163"/>
    </source>
</evidence>
<dbReference type="GO" id="GO:0000981">
    <property type="term" value="F:DNA-binding transcription factor activity, RNA polymerase II-specific"/>
    <property type="evidence" value="ECO:0007669"/>
    <property type="project" value="InterPro"/>
</dbReference>
<feature type="compositionally biased region" description="Basic and acidic residues" evidence="8">
    <location>
        <begin position="114"/>
        <end position="124"/>
    </location>
</feature>
<keyword evidence="6" id="KW-0834">Unfolded protein response</keyword>
<dbReference type="CDD" id="cd14710">
    <property type="entry name" value="bZIP_HAC1-like"/>
    <property type="match status" value="1"/>
</dbReference>
<keyword evidence="4" id="KW-0238">DNA-binding</keyword>
<feature type="region of interest" description="Disordered" evidence="8">
    <location>
        <begin position="1"/>
        <end position="47"/>
    </location>
</feature>
<dbReference type="EMBL" id="LYUB02000001">
    <property type="protein sequence ID" value="OVF10975.1"/>
    <property type="molecule type" value="Genomic_DNA"/>
</dbReference>
<dbReference type="AlphaFoldDB" id="A0AA91Q419"/>
<keyword evidence="5" id="KW-0804">Transcription</keyword>
<feature type="compositionally biased region" description="Basic and acidic residues" evidence="8">
    <location>
        <begin position="20"/>
        <end position="34"/>
    </location>
</feature>
<comment type="caution">
    <text evidence="10">The sequence shown here is derived from an EMBL/GenBank/DDBJ whole genome shotgun (WGS) entry which is preliminary data.</text>
</comment>
<dbReference type="Gene3D" id="1.20.5.170">
    <property type="match status" value="1"/>
</dbReference>
<feature type="compositionally biased region" description="Low complexity" evidence="8">
    <location>
        <begin position="211"/>
        <end position="222"/>
    </location>
</feature>
<dbReference type="InterPro" id="IPR046347">
    <property type="entry name" value="bZIP_sf"/>
</dbReference>
<protein>
    <recommendedName>
        <fullName evidence="9">BZIP domain-containing protein</fullName>
    </recommendedName>
</protein>
<dbReference type="SUPFAM" id="SSF57959">
    <property type="entry name" value="Leucine zipper domain"/>
    <property type="match status" value="1"/>
</dbReference>
<sequence>MSDTVETSFKSSLPPRKRAKTQEEKEQRRVERILRNRRAAHASREKKRKHVEYLESYVLALEKNTQILAANLHKVSELVPKDKLAALGLSQPDDISELKEKIHENLTCNNFSVKSEEGRMHDPQSKSSETDDSETNFSTGDITNSIASSASIANPVKLEDTESDLLINSSGGYFNYMSPVSISSSVNSPLDLRLKKSDPNDTPTKISSGASSPFSNSTPNTPEMSALNSDGIILGTATPGVDIMAQSSEVILHPRLLMV</sequence>
<feature type="compositionally biased region" description="Basic residues" evidence="8">
    <location>
        <begin position="35"/>
        <end position="47"/>
    </location>
</feature>
<dbReference type="PROSITE" id="PS00036">
    <property type="entry name" value="BZIP_BASIC"/>
    <property type="match status" value="1"/>
</dbReference>
<evidence type="ECO:0000256" key="8">
    <source>
        <dbReference type="SAM" id="MobiDB-lite"/>
    </source>
</evidence>
<proteinExistence type="inferred from homology"/>
<organism evidence="10 11">
    <name type="scientific">Clavispora lusitaniae</name>
    <name type="common">Candida lusitaniae</name>
    <dbReference type="NCBI Taxonomy" id="36911"/>
    <lineage>
        <taxon>Eukaryota</taxon>
        <taxon>Fungi</taxon>
        <taxon>Dikarya</taxon>
        <taxon>Ascomycota</taxon>
        <taxon>Saccharomycotina</taxon>
        <taxon>Pichiomycetes</taxon>
        <taxon>Metschnikowiaceae</taxon>
        <taxon>Clavispora</taxon>
    </lineage>
</organism>
<dbReference type="GO" id="GO:0003677">
    <property type="term" value="F:DNA binding"/>
    <property type="evidence" value="ECO:0007669"/>
    <property type="project" value="UniProtKB-KW"/>
</dbReference>
<evidence type="ECO:0000313" key="10">
    <source>
        <dbReference type="EMBL" id="OVF10975.1"/>
    </source>
</evidence>
<dbReference type="Proteomes" id="UP000195602">
    <property type="component" value="Unassembled WGS sequence"/>
</dbReference>
<evidence type="ECO:0000256" key="1">
    <source>
        <dbReference type="ARBA" id="ARBA00004123"/>
    </source>
</evidence>
<comment type="subcellular location">
    <subcellularLocation>
        <location evidence="1">Nucleus</location>
    </subcellularLocation>
</comment>
<evidence type="ECO:0000256" key="3">
    <source>
        <dbReference type="ARBA" id="ARBA00023015"/>
    </source>
</evidence>
<dbReference type="SMART" id="SM00338">
    <property type="entry name" value="BRLZ"/>
    <property type="match status" value="1"/>
</dbReference>
<dbReference type="GO" id="GO:0005634">
    <property type="term" value="C:nucleus"/>
    <property type="evidence" value="ECO:0007669"/>
    <property type="project" value="UniProtKB-SubCell"/>
</dbReference>
<dbReference type="InterPro" id="IPR044280">
    <property type="entry name" value="Hac1/HY5"/>
</dbReference>
<dbReference type="Pfam" id="PF07716">
    <property type="entry name" value="bZIP_2"/>
    <property type="match status" value="1"/>
</dbReference>
<comment type="similarity">
    <text evidence="2">Belongs to the bZIP family.</text>
</comment>
<evidence type="ECO:0000259" key="9">
    <source>
        <dbReference type="PROSITE" id="PS50217"/>
    </source>
</evidence>